<dbReference type="InterPro" id="IPR000120">
    <property type="entry name" value="Amidase"/>
</dbReference>
<dbReference type="EMBL" id="QPJM01000009">
    <property type="protein sequence ID" value="RCW81949.1"/>
    <property type="molecule type" value="Genomic_DNA"/>
</dbReference>
<organism evidence="2 3">
    <name type="scientific">Phyllobacterium bourgognense</name>
    <dbReference type="NCBI Taxonomy" id="314236"/>
    <lineage>
        <taxon>Bacteria</taxon>
        <taxon>Pseudomonadati</taxon>
        <taxon>Pseudomonadota</taxon>
        <taxon>Alphaproteobacteria</taxon>
        <taxon>Hyphomicrobiales</taxon>
        <taxon>Phyllobacteriaceae</taxon>
        <taxon>Phyllobacterium</taxon>
    </lineage>
</organism>
<dbReference type="AlphaFoldDB" id="A0A368YQR0"/>
<evidence type="ECO:0000313" key="2">
    <source>
        <dbReference type="EMBL" id="RCW81949.1"/>
    </source>
</evidence>
<protein>
    <submittedName>
        <fullName evidence="2">Aspartyl-tRNA(Asn)/glutamyl-tRNA(Gln) amidotransferase subunit A</fullName>
    </submittedName>
</protein>
<dbReference type="InterPro" id="IPR036928">
    <property type="entry name" value="AS_sf"/>
</dbReference>
<reference evidence="2 3" key="1">
    <citation type="submission" date="2018-07" db="EMBL/GenBank/DDBJ databases">
        <title>Genomic Encyclopedia of Type Strains, Phase III (KMG-III): the genomes of soil and plant-associated and newly described type strains.</title>
        <authorList>
            <person name="Whitman W."/>
        </authorList>
    </citation>
    <scope>NUCLEOTIDE SEQUENCE [LARGE SCALE GENOMIC DNA]</scope>
    <source>
        <strain evidence="2 3">31-25a</strain>
    </source>
</reference>
<sequence length="473" mass="50782">MTKHSHRLAPDFRRGAKTLHEMREELDTGRTTAVALTRLALDEAERSRVALNAYSVIATETALEAAAASDRRYSNGTARLLEGLPIAVKDIIDTENIETRYGSAAYIGHRPSHDADIVRVLKDKGAIIIGKTTTHEFAWGVTTSSPRFGDTLNPHDPNCIPGGSSGGTAAAIGFGAIAGGLGTDTGGSARIPASLCGVVGFKPTYSRLSTNGIFPLAPTLDHPGILGKTVGDVTLLAEALGLSSGYEPTLRGQIGVIDTIANVPVEECVAVAFDHSIELLSGDLEIERIGSCPLFADKFRVFAGIVLMEGGITHFSRNRLELMASSYNHETMTRLQLAKTSTVGEYAQNLQARWDFITDLHQLMKRFRFLMTPTTPCVAPKRGIDMIRIGDWSGTVREAMMTYTSPFNIAGFPAISIPMPVLGSGLPIGLQIVGRRDEDDALIALARNIEAILSRDPSETQPVEVLIEIPPVP</sequence>
<evidence type="ECO:0000259" key="1">
    <source>
        <dbReference type="Pfam" id="PF01425"/>
    </source>
</evidence>
<dbReference type="PANTHER" id="PTHR11895:SF67">
    <property type="entry name" value="AMIDASE DOMAIN-CONTAINING PROTEIN"/>
    <property type="match status" value="1"/>
</dbReference>
<dbReference type="SUPFAM" id="SSF75304">
    <property type="entry name" value="Amidase signature (AS) enzymes"/>
    <property type="match status" value="1"/>
</dbReference>
<feature type="domain" description="Amidase" evidence="1">
    <location>
        <begin position="36"/>
        <end position="442"/>
    </location>
</feature>
<dbReference type="InterPro" id="IPR023631">
    <property type="entry name" value="Amidase_dom"/>
</dbReference>
<keyword evidence="3" id="KW-1185">Reference proteome</keyword>
<evidence type="ECO:0000313" key="3">
    <source>
        <dbReference type="Proteomes" id="UP000253324"/>
    </source>
</evidence>
<gene>
    <name evidence="2" type="ORF">C7476_109131</name>
</gene>
<keyword evidence="2" id="KW-0808">Transferase</keyword>
<dbReference type="Gene3D" id="3.90.1300.10">
    <property type="entry name" value="Amidase signature (AS) domain"/>
    <property type="match status" value="1"/>
</dbReference>
<accession>A0A368YQR0</accession>
<comment type="caution">
    <text evidence="2">The sequence shown here is derived from an EMBL/GenBank/DDBJ whole genome shotgun (WGS) entry which is preliminary data.</text>
</comment>
<dbReference type="PANTHER" id="PTHR11895">
    <property type="entry name" value="TRANSAMIDASE"/>
    <property type="match status" value="1"/>
</dbReference>
<dbReference type="Proteomes" id="UP000253324">
    <property type="component" value="Unassembled WGS sequence"/>
</dbReference>
<dbReference type="GO" id="GO:0016740">
    <property type="term" value="F:transferase activity"/>
    <property type="evidence" value="ECO:0007669"/>
    <property type="project" value="UniProtKB-KW"/>
</dbReference>
<proteinExistence type="predicted"/>
<name>A0A368YQR0_9HYPH</name>
<dbReference type="Pfam" id="PF01425">
    <property type="entry name" value="Amidase"/>
    <property type="match status" value="1"/>
</dbReference>